<evidence type="ECO:0000259" key="6">
    <source>
        <dbReference type="Pfam" id="PF16656"/>
    </source>
</evidence>
<keyword evidence="8" id="KW-1185">Reference proteome</keyword>
<comment type="catalytic activity">
    <reaction evidence="3">
        <text>a phosphate monoester + H2O = an alcohol + phosphate</text>
        <dbReference type="Rhea" id="RHEA:15017"/>
        <dbReference type="ChEBI" id="CHEBI:15377"/>
        <dbReference type="ChEBI" id="CHEBI:30879"/>
        <dbReference type="ChEBI" id="CHEBI:43474"/>
        <dbReference type="ChEBI" id="CHEBI:67140"/>
        <dbReference type="EC" id="3.1.3.2"/>
    </reaction>
</comment>
<dbReference type="Pfam" id="PF14008">
    <property type="entry name" value="Metallophos_C"/>
    <property type="match status" value="1"/>
</dbReference>
<evidence type="ECO:0000256" key="3">
    <source>
        <dbReference type="RuleBase" id="RU361203"/>
    </source>
</evidence>
<feature type="domain" description="Calcineurin-like phosphoesterase" evidence="4">
    <location>
        <begin position="89"/>
        <end position="302"/>
    </location>
</feature>
<name>A0A811L1D3_9BILA</name>
<evidence type="ECO:0000256" key="1">
    <source>
        <dbReference type="ARBA" id="ARBA00022729"/>
    </source>
</evidence>
<dbReference type="Proteomes" id="UP000783686">
    <property type="component" value="Unassembled WGS sequence"/>
</dbReference>
<dbReference type="GO" id="GO:0003993">
    <property type="term" value="F:acid phosphatase activity"/>
    <property type="evidence" value="ECO:0007669"/>
    <property type="project" value="UniProtKB-EC"/>
</dbReference>
<dbReference type="SUPFAM" id="SSF56300">
    <property type="entry name" value="Metallo-dependent phosphatases"/>
    <property type="match status" value="1"/>
</dbReference>
<dbReference type="EC" id="3.1.3.2" evidence="3"/>
<keyword evidence="1" id="KW-0732">Signal</keyword>
<dbReference type="Gene3D" id="2.60.40.380">
    <property type="entry name" value="Purple acid phosphatase-like, N-terminal"/>
    <property type="match status" value="1"/>
</dbReference>
<dbReference type="SUPFAM" id="SSF49363">
    <property type="entry name" value="Purple acid phosphatase, N-terminal domain"/>
    <property type="match status" value="1"/>
</dbReference>
<reference evidence="7" key="1">
    <citation type="submission" date="2020-09" db="EMBL/GenBank/DDBJ databases">
        <authorList>
            <person name="Kikuchi T."/>
        </authorList>
    </citation>
    <scope>NUCLEOTIDE SEQUENCE</scope>
    <source>
        <strain evidence="7">SH1</strain>
    </source>
</reference>
<dbReference type="InterPro" id="IPR004843">
    <property type="entry name" value="Calcineurin-like_PHP"/>
</dbReference>
<dbReference type="InterPro" id="IPR008963">
    <property type="entry name" value="Purple_acid_Pase-like_N"/>
</dbReference>
<dbReference type="CDD" id="cd00839">
    <property type="entry name" value="MPP_PAPs"/>
    <property type="match status" value="1"/>
</dbReference>
<evidence type="ECO:0000256" key="2">
    <source>
        <dbReference type="ARBA" id="ARBA00023180"/>
    </source>
</evidence>
<evidence type="ECO:0000259" key="4">
    <source>
        <dbReference type="Pfam" id="PF00149"/>
    </source>
</evidence>
<dbReference type="GO" id="GO:0046872">
    <property type="term" value="F:metal ion binding"/>
    <property type="evidence" value="ECO:0007669"/>
    <property type="project" value="InterPro"/>
</dbReference>
<evidence type="ECO:0000313" key="8">
    <source>
        <dbReference type="Proteomes" id="UP000614601"/>
    </source>
</evidence>
<organism evidence="7 8">
    <name type="scientific">Bursaphelenchus okinawaensis</name>
    <dbReference type="NCBI Taxonomy" id="465554"/>
    <lineage>
        <taxon>Eukaryota</taxon>
        <taxon>Metazoa</taxon>
        <taxon>Ecdysozoa</taxon>
        <taxon>Nematoda</taxon>
        <taxon>Chromadorea</taxon>
        <taxon>Rhabditida</taxon>
        <taxon>Tylenchina</taxon>
        <taxon>Tylenchomorpha</taxon>
        <taxon>Aphelenchoidea</taxon>
        <taxon>Aphelenchoididae</taxon>
        <taxon>Bursaphelenchus</taxon>
    </lineage>
</organism>
<comment type="similarity">
    <text evidence="3">Belongs to the metallophosphoesterase superfamily. Purple acid phosphatase family.</text>
</comment>
<dbReference type="OrthoDB" id="5835003at2759"/>
<dbReference type="InterPro" id="IPR025733">
    <property type="entry name" value="PAPs_C"/>
</dbReference>
<dbReference type="EMBL" id="CAJFDH010000004">
    <property type="protein sequence ID" value="CAD5221007.1"/>
    <property type="molecule type" value="Genomic_DNA"/>
</dbReference>
<dbReference type="InterPro" id="IPR015914">
    <property type="entry name" value="PAPs_N"/>
</dbReference>
<gene>
    <name evidence="7" type="ORF">BOKJ2_LOCUS9229</name>
</gene>
<dbReference type="Pfam" id="PF00149">
    <property type="entry name" value="Metallophos"/>
    <property type="match status" value="1"/>
</dbReference>
<dbReference type="Proteomes" id="UP000614601">
    <property type="component" value="Unassembled WGS sequence"/>
</dbReference>
<feature type="domain" description="Purple acid phosphatase C-terminal" evidence="5">
    <location>
        <begin position="326"/>
        <end position="387"/>
    </location>
</feature>
<dbReference type="PANTHER" id="PTHR45867">
    <property type="entry name" value="PURPLE ACID PHOSPHATASE"/>
    <property type="match status" value="1"/>
</dbReference>
<keyword evidence="2" id="KW-0325">Glycoprotein</keyword>
<accession>A0A811L1D3</accession>
<dbReference type="InterPro" id="IPR041792">
    <property type="entry name" value="MPP_PAP"/>
</dbReference>
<dbReference type="Gene3D" id="3.60.21.10">
    <property type="match status" value="1"/>
</dbReference>
<dbReference type="Pfam" id="PF16656">
    <property type="entry name" value="Pur_ac_phosph_N"/>
    <property type="match status" value="1"/>
</dbReference>
<keyword evidence="3" id="KW-0378">Hydrolase</keyword>
<feature type="domain" description="Purple acid phosphatase N-terminal" evidence="6">
    <location>
        <begin position="1"/>
        <end position="78"/>
    </location>
</feature>
<dbReference type="InterPro" id="IPR029052">
    <property type="entry name" value="Metallo-depent_PP-like"/>
</dbReference>
<dbReference type="PANTHER" id="PTHR45867:SF3">
    <property type="entry name" value="ACID PHOSPHATASE TYPE 7"/>
    <property type="match status" value="1"/>
</dbReference>
<evidence type="ECO:0000259" key="5">
    <source>
        <dbReference type="Pfam" id="PF14008"/>
    </source>
</evidence>
<proteinExistence type="inferred from homology"/>
<protein>
    <recommendedName>
        <fullName evidence="3">Purple acid phosphatase</fullName>
        <ecNumber evidence="3">3.1.3.2</ecNumber>
    </recommendedName>
</protein>
<comment type="caution">
    <text evidence="7">The sequence shown here is derived from an EMBL/GenBank/DDBJ whole genome shotgun (WGS) entry which is preliminary data.</text>
</comment>
<dbReference type="AlphaFoldDB" id="A0A811L1D3"/>
<dbReference type="EMBL" id="CAJFCW020000004">
    <property type="protein sequence ID" value="CAG9114438.1"/>
    <property type="molecule type" value="Genomic_DNA"/>
</dbReference>
<sequence>MIVTWVTFDDVGDSYVMYRETEHHKHSRVLANVTHFGGGFIKLSRYIHRATIGELESGKEYVYYVGSRHGWSNEFTFQALTERPEGGYKFAVYGDMGAVNSRSLGELQNQVREDNIDMILHVGDFAYNLDLLDGRVGDQFFNKIESVAAKVPYMTCPGNHEFPNNFTHYINRFTMPNSEHNLFYSFDLDKVHFVFITTEIYYNTFLSPNDKLNIDDVQHQQLQTQWNWLVNDLEKANKNRYNVPWIVVLGHRPMYCSTDSAIAECRYKDVRVRVGINGEFELEKLLFENGVDLEVFGHEHNYERMYPIYDEIVFKNTKDPYYDPPAPVQVITGSAGCIETPRKFTKEKLEFDAHRSTDYGFSVMQVFNDTHLQWQQIRAHDGGVEDSFMLIKTTHEPYGKNGLKRLYKQGTLFNRPKMAWEQRKFTFLNSTLSL</sequence>
<evidence type="ECO:0000313" key="7">
    <source>
        <dbReference type="EMBL" id="CAD5221007.1"/>
    </source>
</evidence>